<dbReference type="InterPro" id="IPR036291">
    <property type="entry name" value="NAD(P)-bd_dom_sf"/>
</dbReference>
<comment type="caution">
    <text evidence="4">The sequence shown here is derived from an EMBL/GenBank/DDBJ whole genome shotgun (WGS) entry which is preliminary data.</text>
</comment>
<dbReference type="AlphaFoldDB" id="A0A395TAE0"/>
<keyword evidence="2" id="KW-0560">Oxidoreductase</keyword>
<reference evidence="4 5" key="1">
    <citation type="journal article" date="2018" name="PLoS Pathog.">
        <title>Evolution of structural diversity of trichothecenes, a family of toxins produced by plant pathogenic and entomopathogenic fungi.</title>
        <authorList>
            <person name="Proctor R.H."/>
            <person name="McCormick S.P."/>
            <person name="Kim H.S."/>
            <person name="Cardoza R.E."/>
            <person name="Stanley A.M."/>
            <person name="Lindo L."/>
            <person name="Kelly A."/>
            <person name="Brown D.W."/>
            <person name="Lee T."/>
            <person name="Vaughan M.M."/>
            <person name="Alexander N.J."/>
            <person name="Busman M."/>
            <person name="Gutierrez S."/>
        </authorList>
    </citation>
    <scope>NUCLEOTIDE SEQUENCE [LARGE SCALE GENOMIC DNA]</scope>
    <source>
        <strain evidence="4 5">NRRL 20695</strain>
    </source>
</reference>
<dbReference type="GO" id="GO:0016491">
    <property type="term" value="F:oxidoreductase activity"/>
    <property type="evidence" value="ECO:0007669"/>
    <property type="project" value="UniProtKB-KW"/>
</dbReference>
<evidence type="ECO:0000259" key="3">
    <source>
        <dbReference type="Pfam" id="PF05368"/>
    </source>
</evidence>
<dbReference type="EMBL" id="PXOG01000011">
    <property type="protein sequence ID" value="RGP81399.1"/>
    <property type="molecule type" value="Genomic_DNA"/>
</dbReference>
<dbReference type="PANTHER" id="PTHR47706:SF9">
    <property type="entry name" value="NMRA-LIKE DOMAIN-CONTAINING PROTEIN-RELATED"/>
    <property type="match status" value="1"/>
</dbReference>
<keyword evidence="1" id="KW-0521">NADP</keyword>
<gene>
    <name evidence="4" type="ORF">FLONG3_543</name>
</gene>
<dbReference type="InterPro" id="IPR008030">
    <property type="entry name" value="NmrA-like"/>
</dbReference>
<keyword evidence="5" id="KW-1185">Reference proteome</keyword>
<dbReference type="SUPFAM" id="SSF51735">
    <property type="entry name" value="NAD(P)-binding Rossmann-fold domains"/>
    <property type="match status" value="1"/>
</dbReference>
<dbReference type="Gene3D" id="3.40.50.720">
    <property type="entry name" value="NAD(P)-binding Rossmann-like Domain"/>
    <property type="match status" value="1"/>
</dbReference>
<accession>A0A395TAE0</accession>
<dbReference type="Pfam" id="PF05368">
    <property type="entry name" value="NmrA"/>
    <property type="match status" value="1"/>
</dbReference>
<evidence type="ECO:0000313" key="5">
    <source>
        <dbReference type="Proteomes" id="UP000266234"/>
    </source>
</evidence>
<evidence type="ECO:0000313" key="4">
    <source>
        <dbReference type="EMBL" id="RGP81399.1"/>
    </source>
</evidence>
<sequence length="306" mass="34586">MLVLVAGATGNLGQKLIDSLHSRGHKVRGLGRNPSKIDSSRQEKLESFVQSQTYYDIPALDRACEGVDAVICAYTGLPELSLDAQLLLFRAVERAGIKKYVAASWNYNWKNLKLGVHESYDPMISFRNQVELTSDLKPIYFFTGVLAEVLFSLPGHGDFSPANNGAWDPKRKIMDVWGTGEEIWHWTTERDAAEFTAAVIERDDASDGGFWTVCSDSGTLQDIAKTYGRVRNCEVIIQKKGSVEELRERAFEARRQGSRNSFWPYIGWFYQLFTIDGTWALDELDNDKLDIKATSLEDFLRENPLL</sequence>
<organism evidence="4 5">
    <name type="scientific">Fusarium longipes</name>
    <dbReference type="NCBI Taxonomy" id="694270"/>
    <lineage>
        <taxon>Eukaryota</taxon>
        <taxon>Fungi</taxon>
        <taxon>Dikarya</taxon>
        <taxon>Ascomycota</taxon>
        <taxon>Pezizomycotina</taxon>
        <taxon>Sordariomycetes</taxon>
        <taxon>Hypocreomycetidae</taxon>
        <taxon>Hypocreales</taxon>
        <taxon>Nectriaceae</taxon>
        <taxon>Fusarium</taxon>
    </lineage>
</organism>
<dbReference type="OrthoDB" id="419598at2759"/>
<dbReference type="Proteomes" id="UP000266234">
    <property type="component" value="Unassembled WGS sequence"/>
</dbReference>
<dbReference type="STRING" id="694270.A0A395TAE0"/>
<dbReference type="PANTHER" id="PTHR47706">
    <property type="entry name" value="NMRA-LIKE FAMILY PROTEIN"/>
    <property type="match status" value="1"/>
</dbReference>
<evidence type="ECO:0000256" key="1">
    <source>
        <dbReference type="ARBA" id="ARBA00022857"/>
    </source>
</evidence>
<evidence type="ECO:0000256" key="2">
    <source>
        <dbReference type="ARBA" id="ARBA00023002"/>
    </source>
</evidence>
<proteinExistence type="predicted"/>
<name>A0A395TAE0_9HYPO</name>
<dbReference type="InterPro" id="IPR051609">
    <property type="entry name" value="NmrA/Isoflavone_reductase-like"/>
</dbReference>
<protein>
    <submittedName>
        <fullName evidence="4">Nad p-binding</fullName>
    </submittedName>
</protein>
<feature type="domain" description="NmrA-like" evidence="3">
    <location>
        <begin position="2"/>
        <end position="234"/>
    </location>
</feature>